<dbReference type="GO" id="GO:0004713">
    <property type="term" value="F:protein tyrosine kinase activity"/>
    <property type="evidence" value="ECO:0007669"/>
    <property type="project" value="TreeGrafter"/>
</dbReference>
<dbReference type="InterPro" id="IPR032807">
    <property type="entry name" value="GNVR"/>
</dbReference>
<proteinExistence type="predicted"/>
<organism evidence="3 4">
    <name type="scientific">Xanthomonas graminis pv. phlei</name>
    <dbReference type="NCBI Taxonomy" id="487906"/>
    <lineage>
        <taxon>Bacteria</taxon>
        <taxon>Pseudomonadati</taxon>
        <taxon>Pseudomonadota</taxon>
        <taxon>Gammaproteobacteria</taxon>
        <taxon>Lysobacterales</taxon>
        <taxon>Lysobacteraceae</taxon>
        <taxon>Xanthomonas</taxon>
        <taxon>Xanthomonas translucens group</taxon>
        <taxon>Xanthomonas graminis</taxon>
    </lineage>
</organism>
<keyword evidence="1" id="KW-0812">Transmembrane</keyword>
<keyword evidence="1" id="KW-1133">Transmembrane helix</keyword>
<dbReference type="PANTHER" id="PTHR32309">
    <property type="entry name" value="TYROSINE-PROTEIN KINASE"/>
    <property type="match status" value="1"/>
</dbReference>
<evidence type="ECO:0000313" key="4">
    <source>
        <dbReference type="Proteomes" id="UP000045978"/>
    </source>
</evidence>
<name>A0A0K2ZE01_9XANT</name>
<sequence length="108" mass="11985">MSERISTLKNDELDLQTRSIRYNMLRREADTNRQLYDALLQRYKEIGVAGNVGTNNVSIIDRADVPGKPSSPKILLNLALAFVFGLFSAIAIALIRYFLREANAAAAA</sequence>
<dbReference type="PANTHER" id="PTHR32309:SF13">
    <property type="entry name" value="FERRIC ENTEROBACTIN TRANSPORT PROTEIN FEPE"/>
    <property type="match status" value="1"/>
</dbReference>
<dbReference type="InterPro" id="IPR050445">
    <property type="entry name" value="Bact_polysacc_biosynth/exp"/>
</dbReference>
<gene>
    <name evidence="3" type="ORF">XTPLMG730_0543</name>
</gene>
<dbReference type="Proteomes" id="UP000045978">
    <property type="component" value="Unassembled WGS sequence"/>
</dbReference>
<dbReference type="EMBL" id="CXOJ01000009">
    <property type="protein sequence ID" value="CTP83703.1"/>
    <property type="molecule type" value="Genomic_DNA"/>
</dbReference>
<dbReference type="GO" id="GO:0005886">
    <property type="term" value="C:plasma membrane"/>
    <property type="evidence" value="ECO:0007669"/>
    <property type="project" value="TreeGrafter"/>
</dbReference>
<accession>A0A0K2ZE01</accession>
<evidence type="ECO:0000256" key="1">
    <source>
        <dbReference type="SAM" id="Phobius"/>
    </source>
</evidence>
<reference evidence="3 4" key="1">
    <citation type="submission" date="2015-07" db="EMBL/GenBank/DDBJ databases">
        <authorList>
            <person name="Noorani M."/>
        </authorList>
    </citation>
    <scope>NUCLEOTIDE SEQUENCE [LARGE SCALE GENOMIC DNA]</scope>
    <source>
        <strain evidence="3">LMG730</strain>
    </source>
</reference>
<feature type="transmembrane region" description="Helical" evidence="1">
    <location>
        <begin position="74"/>
        <end position="99"/>
    </location>
</feature>
<dbReference type="Pfam" id="PF13807">
    <property type="entry name" value="GNVR"/>
    <property type="match status" value="1"/>
</dbReference>
<keyword evidence="1" id="KW-0472">Membrane</keyword>
<feature type="domain" description="Tyrosine-protein kinase G-rich" evidence="2">
    <location>
        <begin position="24"/>
        <end position="97"/>
    </location>
</feature>
<evidence type="ECO:0000313" key="3">
    <source>
        <dbReference type="EMBL" id="CTP83703.1"/>
    </source>
</evidence>
<evidence type="ECO:0000259" key="2">
    <source>
        <dbReference type="Pfam" id="PF13807"/>
    </source>
</evidence>
<protein>
    <submittedName>
        <fullName evidence="3">Xanthan chain-length determinant</fullName>
    </submittedName>
</protein>
<dbReference type="AlphaFoldDB" id="A0A0K2ZE01"/>